<dbReference type="RefSeq" id="YP_009276433.1">
    <property type="nucleotide sequence ID" value="NC_030940.1"/>
</dbReference>
<keyword evidence="2" id="KW-1185">Reference proteome</keyword>
<accession>A0A0U4B0R1</accession>
<evidence type="ECO:0000313" key="2">
    <source>
        <dbReference type="Proteomes" id="UP000201753"/>
    </source>
</evidence>
<dbReference type="EMBL" id="KT887559">
    <property type="protein sequence ID" value="ALY08254.1"/>
    <property type="molecule type" value="Genomic_DNA"/>
</dbReference>
<dbReference type="Proteomes" id="UP000201753">
    <property type="component" value="Segment"/>
</dbReference>
<dbReference type="KEGG" id="vg:28799617"/>
<dbReference type="GeneID" id="28799617"/>
<reference evidence="1 2" key="1">
    <citation type="journal article" date="2015" name="MBio">
        <title>Phylogenetic Distribution of CRISPR-Cas Systems in Antibiotic-Resistant Pseudomonas aeruginosa.</title>
        <authorList>
            <person name="van Belkum A."/>
            <person name="Soriaga L.B."/>
            <person name="LaFave M.C."/>
            <person name="Akella S."/>
            <person name="Veyrieras J.B."/>
            <person name="Barbu E.M."/>
            <person name="Shortridge D."/>
            <person name="Blanc B."/>
            <person name="Hannum G."/>
            <person name="Zambardi G."/>
            <person name="Miller K."/>
            <person name="Enright M.C."/>
            <person name="Mugnier N."/>
            <person name="Brami D."/>
            <person name="Schicklin S."/>
            <person name="Felderman M."/>
            <person name="Schwartz A.S."/>
            <person name="Richardson T.H."/>
            <person name="Peterson T.C."/>
            <person name="Hubby B."/>
            <person name="Cady K.C."/>
        </authorList>
    </citation>
    <scope>NUCLEOTIDE SEQUENCE [LARGE SCALE GENOMIC DNA]</scope>
</reference>
<name>A0A0U4B0R1_9CAUD</name>
<proteinExistence type="predicted"/>
<sequence>MIGSPVHLQERRVFNVSEERNRQARKQLWLPSTFVIVEASPVLNYFSGLGVVQIPLPPGEFLVGMQDPAGARRFGMVRFEGIHDLEGWEEQT</sequence>
<organism evidence="1 2">
    <name type="scientific">Pseudomonas phage phi3</name>
    <dbReference type="NCBI Taxonomy" id="1754217"/>
    <lineage>
        <taxon>Viruses</taxon>
        <taxon>Duplodnaviria</taxon>
        <taxon>Heunggongvirae</taxon>
        <taxon>Uroviricota</taxon>
        <taxon>Caudoviricetes</taxon>
        <taxon>Peduoviridae</taxon>
        <taxon>Phitrevirus</taxon>
        <taxon>Phitrevirus phi3</taxon>
    </lineage>
</organism>
<protein>
    <submittedName>
        <fullName evidence="1">Uncharacterized protein</fullName>
    </submittedName>
</protein>
<evidence type="ECO:0000313" key="1">
    <source>
        <dbReference type="EMBL" id="ALY08254.1"/>
    </source>
</evidence>